<dbReference type="InterPro" id="IPR051310">
    <property type="entry name" value="MCP_chemotaxis"/>
</dbReference>
<gene>
    <name evidence="10" type="ORF">G7Y82_05270</name>
</gene>
<dbReference type="PANTHER" id="PTHR43531:SF14">
    <property type="entry name" value="METHYL-ACCEPTING CHEMOTAXIS PROTEIN I-RELATED"/>
    <property type="match status" value="1"/>
</dbReference>
<dbReference type="CDD" id="cd11386">
    <property type="entry name" value="MCP_signal"/>
    <property type="match status" value="1"/>
</dbReference>
<keyword evidence="6" id="KW-0812">Transmembrane</keyword>
<dbReference type="GO" id="GO:0005886">
    <property type="term" value="C:plasma membrane"/>
    <property type="evidence" value="ECO:0007669"/>
    <property type="project" value="TreeGrafter"/>
</dbReference>
<dbReference type="PROSITE" id="PS50111">
    <property type="entry name" value="CHEMOTAXIS_TRANSDUC_2"/>
    <property type="match status" value="1"/>
</dbReference>
<dbReference type="GO" id="GO:0006935">
    <property type="term" value="P:chemotaxis"/>
    <property type="evidence" value="ECO:0007669"/>
    <property type="project" value="InterPro"/>
</dbReference>
<dbReference type="GO" id="GO:0004888">
    <property type="term" value="F:transmembrane signaling receptor activity"/>
    <property type="evidence" value="ECO:0007669"/>
    <property type="project" value="InterPro"/>
</dbReference>
<dbReference type="Pfam" id="PF18947">
    <property type="entry name" value="HAMP_2"/>
    <property type="match status" value="1"/>
</dbReference>
<sequence>MPYAQAYNASIRALLDARSDALDAAGAEIGRAGAQLRGIEMGLAALALLTGVAFAWWITSGITRPLRRSLQIADAIAQGDMDTMIEVRGRDETAQLMQALRAMQQQLRARAQSDRERAAAMTRIKQGLDAVSTNVMIADNDRQIIYLNESIVQMLGKAEAGIRNELPNFSVDGLLGSSIDDLHRAPEHQQQMLSALQGTHRAQISIGGRSFDLTINPIVDADGQRLGSVIEWLDRTEQLAVEAELGGIVAAAAEGDFSRRVSLDDKQGFFLQLAENVNRLLESSDAGLRELARVLNALANGDLTQHIDAEFRGTFGQLRDDANRSVEQLTKIIGEIQVASDTVSTAAREIAAGNSDLSSRTEEQAASLEETASSMEELTSTVRQNAENARQANQLAIGASEVAVKGGAIVSEVVGTMASISESSKKIADIIGVIDGIAFQTNILALNAAVEAARAGEQGRGFAVVASEVRSLAQRSASAAKEIKALIGDSAGRVDNGAKLVEQAGRTMDEIVGSVKRVTDIMGEITAASQEQSQGIEQVNQTITQMDEVTQQNAALVEEASASARSLEEQAGGLAASVSRFRIKSVAARAVAEVGHVNVAVAAPAVEHAAVPAADGASQPSLVDASIAASPVSTQMEPETPAPKKRRSAAKPRRKRATRRTLKTEPVNGTPVSLPAGDESWVEF</sequence>
<evidence type="ECO:0000313" key="10">
    <source>
        <dbReference type="EMBL" id="NKF21719.1"/>
    </source>
</evidence>
<comment type="caution">
    <text evidence="10">The sequence shown here is derived from an EMBL/GenBank/DDBJ whole genome shotgun (WGS) entry which is preliminary data.</text>
</comment>
<protein>
    <submittedName>
        <fullName evidence="10">HAMP domain-containing protein</fullName>
    </submittedName>
</protein>
<dbReference type="Gene3D" id="6.10.340.10">
    <property type="match status" value="1"/>
</dbReference>
<dbReference type="PRINTS" id="PR00260">
    <property type="entry name" value="CHEMTRNSDUCR"/>
</dbReference>
<dbReference type="Proteomes" id="UP000653472">
    <property type="component" value="Unassembled WGS sequence"/>
</dbReference>
<evidence type="ECO:0000256" key="1">
    <source>
        <dbReference type="ARBA" id="ARBA00022481"/>
    </source>
</evidence>
<dbReference type="CDD" id="cd06225">
    <property type="entry name" value="HAMP"/>
    <property type="match status" value="2"/>
</dbReference>
<dbReference type="FunFam" id="1.10.287.950:FF:000002">
    <property type="entry name" value="Methyl-accepting chemotaxis protein"/>
    <property type="match status" value="1"/>
</dbReference>
<keyword evidence="1" id="KW-0488">Methylation</keyword>
<organism evidence="10 11">
    <name type="scientific">Solimonas marina</name>
    <dbReference type="NCBI Taxonomy" id="2714601"/>
    <lineage>
        <taxon>Bacteria</taxon>
        <taxon>Pseudomonadati</taxon>
        <taxon>Pseudomonadota</taxon>
        <taxon>Gammaproteobacteria</taxon>
        <taxon>Nevskiales</taxon>
        <taxon>Nevskiaceae</taxon>
        <taxon>Solimonas</taxon>
    </lineage>
</organism>
<dbReference type="SUPFAM" id="SSF158472">
    <property type="entry name" value="HAMP domain-like"/>
    <property type="match status" value="1"/>
</dbReference>
<dbReference type="FunFam" id="3.30.450.20:FF:000075">
    <property type="entry name" value="Methyl-accepting chemotaxis protein"/>
    <property type="match status" value="1"/>
</dbReference>
<dbReference type="InterPro" id="IPR004089">
    <property type="entry name" value="MCPsignal_dom"/>
</dbReference>
<dbReference type="Gene3D" id="3.30.450.20">
    <property type="entry name" value="PAS domain"/>
    <property type="match status" value="1"/>
</dbReference>
<evidence type="ECO:0000259" key="8">
    <source>
        <dbReference type="PROSITE" id="PS50112"/>
    </source>
</evidence>
<dbReference type="AlphaFoldDB" id="A0A969W888"/>
<dbReference type="PROSITE" id="PS50112">
    <property type="entry name" value="PAS"/>
    <property type="match status" value="1"/>
</dbReference>
<dbReference type="EMBL" id="JAAVXB010000002">
    <property type="protein sequence ID" value="NKF21719.1"/>
    <property type="molecule type" value="Genomic_DNA"/>
</dbReference>
<dbReference type="SUPFAM" id="SSF58104">
    <property type="entry name" value="Methyl-accepting chemotaxis protein (MCP) signaling domain"/>
    <property type="match status" value="1"/>
</dbReference>
<dbReference type="Pfam" id="PF13188">
    <property type="entry name" value="PAS_8"/>
    <property type="match status" value="1"/>
</dbReference>
<feature type="domain" description="PAS" evidence="8">
    <location>
        <begin position="120"/>
        <end position="156"/>
    </location>
</feature>
<dbReference type="CDD" id="cd00130">
    <property type="entry name" value="PAS"/>
    <property type="match status" value="1"/>
</dbReference>
<feature type="domain" description="HAMP" evidence="9">
    <location>
        <begin position="288"/>
        <end position="334"/>
    </location>
</feature>
<dbReference type="SMART" id="SM00283">
    <property type="entry name" value="MA"/>
    <property type="match status" value="1"/>
</dbReference>
<keyword evidence="11" id="KW-1185">Reference proteome</keyword>
<keyword evidence="6" id="KW-1133">Transmembrane helix</keyword>
<dbReference type="SMART" id="SM00304">
    <property type="entry name" value="HAMP"/>
    <property type="match status" value="2"/>
</dbReference>
<feature type="domain" description="Methyl-accepting transducer" evidence="7">
    <location>
        <begin position="339"/>
        <end position="568"/>
    </location>
</feature>
<dbReference type="SUPFAM" id="SSF55785">
    <property type="entry name" value="PYP-like sensor domain (PAS domain)"/>
    <property type="match status" value="1"/>
</dbReference>
<evidence type="ECO:0000259" key="9">
    <source>
        <dbReference type="PROSITE" id="PS50885"/>
    </source>
</evidence>
<keyword evidence="6" id="KW-0472">Membrane</keyword>
<reference evidence="10" key="1">
    <citation type="submission" date="2020-03" db="EMBL/GenBank/DDBJ databases">
        <title>Solimonas marina sp. nov., isolated from deep seawater of the Pacific Ocean.</title>
        <authorList>
            <person name="Liu X."/>
            <person name="Lai Q."/>
            <person name="Sun F."/>
            <person name="Gai Y."/>
            <person name="Li G."/>
            <person name="Shao Z."/>
        </authorList>
    </citation>
    <scope>NUCLEOTIDE SEQUENCE</scope>
    <source>
        <strain evidence="10">C16B3</strain>
    </source>
</reference>
<feature type="domain" description="HAMP" evidence="9">
    <location>
        <begin position="60"/>
        <end position="112"/>
    </location>
</feature>
<dbReference type="Gene3D" id="1.10.287.950">
    <property type="entry name" value="Methyl-accepting chemotaxis protein"/>
    <property type="match status" value="1"/>
</dbReference>
<dbReference type="Pfam" id="PF00672">
    <property type="entry name" value="HAMP"/>
    <property type="match status" value="1"/>
</dbReference>
<evidence type="ECO:0000256" key="5">
    <source>
        <dbReference type="SAM" id="MobiDB-lite"/>
    </source>
</evidence>
<dbReference type="GO" id="GO:0007165">
    <property type="term" value="P:signal transduction"/>
    <property type="evidence" value="ECO:0007669"/>
    <property type="project" value="UniProtKB-KW"/>
</dbReference>
<evidence type="ECO:0000313" key="11">
    <source>
        <dbReference type="Proteomes" id="UP000653472"/>
    </source>
</evidence>
<comment type="similarity">
    <text evidence="3">Belongs to the methyl-accepting chemotaxis (MCP) protein family.</text>
</comment>
<feature type="compositionally biased region" description="Basic residues" evidence="5">
    <location>
        <begin position="643"/>
        <end position="661"/>
    </location>
</feature>
<dbReference type="Pfam" id="PF00015">
    <property type="entry name" value="MCPsignal"/>
    <property type="match status" value="1"/>
</dbReference>
<dbReference type="InterPro" id="IPR000014">
    <property type="entry name" value="PAS"/>
</dbReference>
<evidence type="ECO:0000256" key="6">
    <source>
        <dbReference type="SAM" id="Phobius"/>
    </source>
</evidence>
<dbReference type="PROSITE" id="PS50885">
    <property type="entry name" value="HAMP"/>
    <property type="match status" value="2"/>
</dbReference>
<feature type="region of interest" description="Disordered" evidence="5">
    <location>
        <begin position="630"/>
        <end position="684"/>
    </location>
</feature>
<accession>A0A969W888</accession>
<dbReference type="InterPro" id="IPR004090">
    <property type="entry name" value="Chemotax_Me-accpt_rcpt"/>
</dbReference>
<feature type="transmembrane region" description="Helical" evidence="6">
    <location>
        <begin position="41"/>
        <end position="59"/>
    </location>
</feature>
<evidence type="ECO:0000256" key="4">
    <source>
        <dbReference type="PROSITE-ProRule" id="PRU00284"/>
    </source>
</evidence>
<dbReference type="InterPro" id="IPR003660">
    <property type="entry name" value="HAMP_dom"/>
</dbReference>
<keyword evidence="2 4" id="KW-0807">Transducer</keyword>
<evidence type="ECO:0000259" key="7">
    <source>
        <dbReference type="PROSITE" id="PS50111"/>
    </source>
</evidence>
<evidence type="ECO:0000256" key="3">
    <source>
        <dbReference type="ARBA" id="ARBA00029447"/>
    </source>
</evidence>
<dbReference type="InterPro" id="IPR035965">
    <property type="entry name" value="PAS-like_dom_sf"/>
</dbReference>
<dbReference type="PANTHER" id="PTHR43531">
    <property type="entry name" value="PROTEIN ICFG"/>
    <property type="match status" value="1"/>
</dbReference>
<evidence type="ECO:0000256" key="2">
    <source>
        <dbReference type="ARBA" id="ARBA00023224"/>
    </source>
</evidence>
<name>A0A969W888_9GAMM</name>
<proteinExistence type="inferred from homology"/>